<dbReference type="Proteomes" id="UP000669179">
    <property type="component" value="Unassembled WGS sequence"/>
</dbReference>
<sequence length="58" mass="5654">MQSGQWIGNRPDDLAGSSSAGGVAVVGGIEGDVRADGTPGVGGAARADIDSGFSDKTY</sequence>
<evidence type="ECO:0000256" key="1">
    <source>
        <dbReference type="SAM" id="MobiDB-lite"/>
    </source>
</evidence>
<comment type="caution">
    <text evidence="2">The sequence shown here is derived from an EMBL/GenBank/DDBJ whole genome shotgun (WGS) entry which is preliminary data.</text>
</comment>
<keyword evidence="3" id="KW-1185">Reference proteome</keyword>
<dbReference type="EMBL" id="JAGEOJ010000001">
    <property type="protein sequence ID" value="MBO2445741.1"/>
    <property type="molecule type" value="Genomic_DNA"/>
</dbReference>
<name>A0A939PC35_9ACTN</name>
<evidence type="ECO:0000313" key="2">
    <source>
        <dbReference type="EMBL" id="MBO2445741.1"/>
    </source>
</evidence>
<dbReference type="RefSeq" id="WP_208253343.1">
    <property type="nucleotide sequence ID" value="NZ_JAGEOJ010000001.1"/>
</dbReference>
<feature type="region of interest" description="Disordered" evidence="1">
    <location>
        <begin position="1"/>
        <end position="58"/>
    </location>
</feature>
<accession>A0A939PC35</accession>
<reference evidence="2" key="1">
    <citation type="submission" date="2021-03" db="EMBL/GenBank/DDBJ databases">
        <authorList>
            <person name="Kanchanasin P."/>
            <person name="Saeng-In P."/>
            <person name="Phongsopitanun W."/>
            <person name="Yuki M."/>
            <person name="Kudo T."/>
            <person name="Ohkuma M."/>
            <person name="Tanasupawat S."/>
        </authorList>
    </citation>
    <scope>NUCLEOTIDE SEQUENCE</scope>
    <source>
        <strain evidence="2">GKU 128</strain>
    </source>
</reference>
<proteinExistence type="predicted"/>
<protein>
    <submittedName>
        <fullName evidence="2">Uncharacterized protein</fullName>
    </submittedName>
</protein>
<dbReference type="AlphaFoldDB" id="A0A939PC35"/>
<organism evidence="2 3">
    <name type="scientific">Actinomadura barringtoniae</name>
    <dbReference type="NCBI Taxonomy" id="1427535"/>
    <lineage>
        <taxon>Bacteria</taxon>
        <taxon>Bacillati</taxon>
        <taxon>Actinomycetota</taxon>
        <taxon>Actinomycetes</taxon>
        <taxon>Streptosporangiales</taxon>
        <taxon>Thermomonosporaceae</taxon>
        <taxon>Actinomadura</taxon>
    </lineage>
</organism>
<gene>
    <name evidence="2" type="ORF">J4573_01420</name>
</gene>
<evidence type="ECO:0000313" key="3">
    <source>
        <dbReference type="Proteomes" id="UP000669179"/>
    </source>
</evidence>